<comment type="caution">
    <text evidence="6">The sequence shown here is derived from an EMBL/GenBank/DDBJ whole genome shotgun (WGS) entry which is preliminary data.</text>
</comment>
<dbReference type="InterPro" id="IPR056737">
    <property type="entry name" value="Beta-prop_ATRN-MKLN-like"/>
</dbReference>
<evidence type="ECO:0000256" key="3">
    <source>
        <dbReference type="SAM" id="Phobius"/>
    </source>
</evidence>
<dbReference type="Pfam" id="PF24981">
    <property type="entry name" value="Beta-prop_ATRN-LZTR1"/>
    <property type="match status" value="1"/>
</dbReference>
<keyword evidence="3" id="KW-1133">Transmembrane helix</keyword>
<dbReference type="OrthoDB" id="432528at2759"/>
<evidence type="ECO:0000256" key="2">
    <source>
        <dbReference type="ARBA" id="ARBA00022737"/>
    </source>
</evidence>
<name>A0A397H9G8_9GLOM</name>
<keyword evidence="3" id="KW-0472">Membrane</keyword>
<dbReference type="PANTHER" id="PTHR46093">
    <property type="entry name" value="ACYL-COA-BINDING DOMAIN-CONTAINING PROTEIN 5"/>
    <property type="match status" value="1"/>
</dbReference>
<evidence type="ECO:0000259" key="5">
    <source>
        <dbReference type="Pfam" id="PF24981"/>
    </source>
</evidence>
<accession>A0A397H9G8</accession>
<reference evidence="6 7" key="1">
    <citation type="submission" date="2018-08" db="EMBL/GenBank/DDBJ databases">
        <title>Genome and evolution of the arbuscular mycorrhizal fungus Diversispora epigaea (formerly Glomus versiforme) and its bacterial endosymbionts.</title>
        <authorList>
            <person name="Sun X."/>
            <person name="Fei Z."/>
            <person name="Harrison M."/>
        </authorList>
    </citation>
    <scope>NUCLEOTIDE SEQUENCE [LARGE SCALE GENOMIC DNA]</scope>
    <source>
        <strain evidence="6 7">IT104</strain>
    </source>
</reference>
<sequence length="452" mass="52118">MVSKFFYLLIFLFFYCSITIDSFESFQPEGFNYHNTARIGNKLYFLGGNHNYYHLKNFFYLDLSVPFNKNNPSWYNLDIHSIPFGVSKAAIKVNGTDSSTIFLIGGERNSYNRDTFYYVYSFNSKSYIWSRLEIGGITPKWHWDMKGFNNKNNKEEIYIYGGWSNGLSNKLYILNTMNLSWTEGPDSISSRCGYTVSLLPNGIVVIIGGYVDDGNGLDKILLYDTNKNSWDLMVTQGIQLTNRTYHSAVLVNNEEILVYGGINYINEPDLVVLNTGFQPYKWSAPNVYAPNSPPPSLYGHSADIVGNYMIIAFGYIGIYDLYNHYIYLMDIRNTKNYTWVADFQPEENIVTKTVTTTTSVTETNIVTTTTAVSIITVIPEPFEPPEKYFITKRWSFRLLIECIIIFGSCFLPIRGTNSQDLRKHIDTYFFVLAIYILFVFEFNIILFSWANF</sequence>
<dbReference type="PANTHER" id="PTHR46093:SF13">
    <property type="entry name" value="RAB9 EFFECTOR PROTEIN WITH KELCH MOTIFS"/>
    <property type="match status" value="1"/>
</dbReference>
<keyword evidence="7" id="KW-1185">Reference proteome</keyword>
<dbReference type="InterPro" id="IPR006652">
    <property type="entry name" value="Kelch_1"/>
</dbReference>
<gene>
    <name evidence="6" type="ORF">Glove_364g44</name>
</gene>
<dbReference type="SUPFAM" id="SSF117281">
    <property type="entry name" value="Kelch motif"/>
    <property type="match status" value="2"/>
</dbReference>
<keyword evidence="3" id="KW-0812">Transmembrane</keyword>
<feature type="domain" description="Attractin/MKLN-like beta-propeller" evidence="5">
    <location>
        <begin position="33"/>
        <end position="269"/>
    </location>
</feature>
<feature type="chain" id="PRO_5017355732" description="Attractin/MKLN-like beta-propeller domain-containing protein" evidence="4">
    <location>
        <begin position="23"/>
        <end position="452"/>
    </location>
</feature>
<dbReference type="STRING" id="1348612.A0A397H9G8"/>
<dbReference type="SMART" id="SM00612">
    <property type="entry name" value="Kelch"/>
    <property type="match status" value="2"/>
</dbReference>
<evidence type="ECO:0000313" key="6">
    <source>
        <dbReference type="EMBL" id="RHZ59349.1"/>
    </source>
</evidence>
<keyword evidence="2" id="KW-0677">Repeat</keyword>
<organism evidence="6 7">
    <name type="scientific">Diversispora epigaea</name>
    <dbReference type="NCBI Taxonomy" id="1348612"/>
    <lineage>
        <taxon>Eukaryota</taxon>
        <taxon>Fungi</taxon>
        <taxon>Fungi incertae sedis</taxon>
        <taxon>Mucoromycota</taxon>
        <taxon>Glomeromycotina</taxon>
        <taxon>Glomeromycetes</taxon>
        <taxon>Diversisporales</taxon>
        <taxon>Diversisporaceae</taxon>
        <taxon>Diversispora</taxon>
    </lineage>
</organism>
<feature type="transmembrane region" description="Helical" evidence="3">
    <location>
        <begin position="394"/>
        <end position="413"/>
    </location>
</feature>
<dbReference type="EMBL" id="PQFF01000330">
    <property type="protein sequence ID" value="RHZ59349.1"/>
    <property type="molecule type" value="Genomic_DNA"/>
</dbReference>
<evidence type="ECO:0000256" key="1">
    <source>
        <dbReference type="ARBA" id="ARBA00022441"/>
    </source>
</evidence>
<dbReference type="Gene3D" id="2.120.10.80">
    <property type="entry name" value="Kelch-type beta propeller"/>
    <property type="match status" value="2"/>
</dbReference>
<feature type="signal peptide" evidence="4">
    <location>
        <begin position="1"/>
        <end position="22"/>
    </location>
</feature>
<protein>
    <recommendedName>
        <fullName evidence="5">Attractin/MKLN-like beta-propeller domain-containing protein</fullName>
    </recommendedName>
</protein>
<keyword evidence="1" id="KW-0880">Kelch repeat</keyword>
<proteinExistence type="predicted"/>
<feature type="transmembrane region" description="Helical" evidence="3">
    <location>
        <begin position="425"/>
        <end position="450"/>
    </location>
</feature>
<evidence type="ECO:0000256" key="4">
    <source>
        <dbReference type="SAM" id="SignalP"/>
    </source>
</evidence>
<dbReference type="AlphaFoldDB" id="A0A397H9G8"/>
<dbReference type="InterPro" id="IPR015915">
    <property type="entry name" value="Kelch-typ_b-propeller"/>
</dbReference>
<evidence type="ECO:0000313" key="7">
    <source>
        <dbReference type="Proteomes" id="UP000266861"/>
    </source>
</evidence>
<dbReference type="Proteomes" id="UP000266861">
    <property type="component" value="Unassembled WGS sequence"/>
</dbReference>
<keyword evidence="4" id="KW-0732">Signal</keyword>